<evidence type="ECO:0000313" key="2">
    <source>
        <dbReference type="EMBL" id="AXF86380.1"/>
    </source>
</evidence>
<dbReference type="PANTHER" id="PTHR38442">
    <property type="entry name" value="INNER MEMBRANE PROTEIN-RELATED"/>
    <property type="match status" value="1"/>
</dbReference>
<dbReference type="RefSeq" id="WP_114563462.1">
    <property type="nucleotide sequence ID" value="NZ_CP031124.1"/>
</dbReference>
<feature type="transmembrane region" description="Helical" evidence="1">
    <location>
        <begin position="43"/>
        <end position="66"/>
    </location>
</feature>
<proteinExistence type="predicted"/>
<keyword evidence="1" id="KW-1133">Transmembrane helix</keyword>
<evidence type="ECO:0008006" key="4">
    <source>
        <dbReference type="Google" id="ProtNLM"/>
    </source>
</evidence>
<dbReference type="EMBL" id="CP031124">
    <property type="protein sequence ID" value="AXF86380.1"/>
    <property type="molecule type" value="Genomic_DNA"/>
</dbReference>
<dbReference type="OrthoDB" id="9769590at2"/>
<protein>
    <recommendedName>
        <fullName evidence="4">DUF445 domain-containing protein</fullName>
    </recommendedName>
</protein>
<dbReference type="InterPro" id="IPR007383">
    <property type="entry name" value="DUF445"/>
</dbReference>
<reference evidence="3" key="1">
    <citation type="submission" date="2018-07" db="EMBL/GenBank/DDBJ databases">
        <authorList>
            <person name="Kim H."/>
        </authorList>
    </citation>
    <scope>NUCLEOTIDE SEQUENCE [LARGE SCALE GENOMIC DNA]</scope>
    <source>
        <strain evidence="3">F02</strain>
    </source>
</reference>
<dbReference type="Pfam" id="PF04286">
    <property type="entry name" value="DUF445"/>
    <property type="match status" value="1"/>
</dbReference>
<dbReference type="GO" id="GO:0005886">
    <property type="term" value="C:plasma membrane"/>
    <property type="evidence" value="ECO:0007669"/>
    <property type="project" value="TreeGrafter"/>
</dbReference>
<dbReference type="PANTHER" id="PTHR38442:SF1">
    <property type="entry name" value="INNER MEMBRANE PROTEIN"/>
    <property type="match status" value="1"/>
</dbReference>
<keyword evidence="3" id="KW-1185">Reference proteome</keyword>
<dbReference type="Proteomes" id="UP000252182">
    <property type="component" value="Chromosome"/>
</dbReference>
<keyword evidence="1" id="KW-0472">Membrane</keyword>
<sequence length="436" mass="49576">MSSADTHHTVRRWALALLLFNLLLWLLMLFLQKQHPEWLALGYIKAFAEAACIGALADWFAVVALFRHPLGIPLPHTAILPAKQAQLAQGVAKFIGTHFLDPAVISEQLVRLKMGERLNAYAQQHLTNAVIAKRLPKVLQAMMRRVPVDAPERLIGWSQEAMTRYLSGDRLGRSTARLMDIARAQGLDEKLVNAMAQSLHEFVTAEDVKERVRPWLTELATAAQKAEVVDASWWGKMKNQLTGQAIEWADDWIIDKALAWVADFTEKVQTDDKHPVHVWVAKHADGWRDKLYNDATWHDWLAYHVHDWLRTPTAEELVKTIWDKSRTWLDNATTNDSPFIEPLADKIRDVVLNYINDPIQQSRLTEKTAQLAAVGLTEYQDDIREWLTAQMNAWSKERLNSALENAIGNDLQYIRINGTLIGGLIGLVLFTVGQWI</sequence>
<dbReference type="KEGG" id="hyf:DTO96_102134"/>
<evidence type="ECO:0000313" key="3">
    <source>
        <dbReference type="Proteomes" id="UP000252182"/>
    </source>
</evidence>
<name>A0A345DDE2_9BURK</name>
<accession>A0A345DDE2</accession>
<dbReference type="AlphaFoldDB" id="A0A345DDE2"/>
<gene>
    <name evidence="2" type="ORF">DTO96_102134</name>
</gene>
<evidence type="ECO:0000256" key="1">
    <source>
        <dbReference type="SAM" id="Phobius"/>
    </source>
</evidence>
<organism evidence="2 3">
    <name type="scientific">Ephemeroptericola cinctiostellae</name>
    <dbReference type="NCBI Taxonomy" id="2268024"/>
    <lineage>
        <taxon>Bacteria</taxon>
        <taxon>Pseudomonadati</taxon>
        <taxon>Pseudomonadota</taxon>
        <taxon>Betaproteobacteria</taxon>
        <taxon>Burkholderiales</taxon>
        <taxon>Burkholderiaceae</taxon>
        <taxon>Ephemeroptericola</taxon>
    </lineage>
</organism>
<feature type="transmembrane region" description="Helical" evidence="1">
    <location>
        <begin position="12"/>
        <end position="31"/>
    </location>
</feature>
<keyword evidence="1" id="KW-0812">Transmembrane</keyword>